<name>A0ABZ2L4T9_9BACT</name>
<evidence type="ECO:0000256" key="1">
    <source>
        <dbReference type="SAM" id="SignalP"/>
    </source>
</evidence>
<protein>
    <submittedName>
        <fullName evidence="2">Uncharacterized protein</fullName>
    </submittedName>
</protein>
<accession>A0ABZ2L4T9</accession>
<proteinExistence type="predicted"/>
<feature type="chain" id="PRO_5045428035" evidence="1">
    <location>
        <begin position="22"/>
        <end position="113"/>
    </location>
</feature>
<feature type="signal peptide" evidence="1">
    <location>
        <begin position="1"/>
        <end position="21"/>
    </location>
</feature>
<evidence type="ECO:0000313" key="2">
    <source>
        <dbReference type="EMBL" id="WXB03642.1"/>
    </source>
</evidence>
<dbReference type="Proteomes" id="UP001374803">
    <property type="component" value="Chromosome"/>
</dbReference>
<sequence length="113" mass="12110">MLFRRLVPCALLSLILATAMACRVSSPQGRAEDSCVEECKVKAKSRCNEDACIRGCRFVLDRLIEREGSTVIACVATGPKDRCNDEAWATCAVHIGPHADGGPPAPAPPKEDD</sequence>
<dbReference type="EMBL" id="CP089983">
    <property type="protein sequence ID" value="WXB03642.1"/>
    <property type="molecule type" value="Genomic_DNA"/>
</dbReference>
<gene>
    <name evidence="2" type="ORF">LVJ94_42905</name>
</gene>
<reference evidence="2" key="1">
    <citation type="submission" date="2021-12" db="EMBL/GenBank/DDBJ databases">
        <title>Discovery of the Pendulisporaceae a myxobacterial family with distinct sporulation behavior and unique specialized metabolism.</title>
        <authorList>
            <person name="Garcia R."/>
            <person name="Popoff A."/>
            <person name="Bader C.D."/>
            <person name="Loehr J."/>
            <person name="Walesch S."/>
            <person name="Walt C."/>
            <person name="Boldt J."/>
            <person name="Bunk B."/>
            <person name="Haeckl F.J.F.P.J."/>
            <person name="Gunesch A.P."/>
            <person name="Birkelbach J."/>
            <person name="Nuebel U."/>
            <person name="Pietschmann T."/>
            <person name="Bach T."/>
            <person name="Mueller R."/>
        </authorList>
    </citation>
    <scope>NUCLEOTIDE SEQUENCE</scope>
    <source>
        <strain evidence="2">MSr11367</strain>
    </source>
</reference>
<dbReference type="PROSITE" id="PS51257">
    <property type="entry name" value="PROKAR_LIPOPROTEIN"/>
    <property type="match status" value="1"/>
</dbReference>
<organism evidence="2 3">
    <name type="scientific">Pendulispora rubella</name>
    <dbReference type="NCBI Taxonomy" id="2741070"/>
    <lineage>
        <taxon>Bacteria</taxon>
        <taxon>Pseudomonadati</taxon>
        <taxon>Myxococcota</taxon>
        <taxon>Myxococcia</taxon>
        <taxon>Myxococcales</taxon>
        <taxon>Sorangiineae</taxon>
        <taxon>Pendulisporaceae</taxon>
        <taxon>Pendulispora</taxon>
    </lineage>
</organism>
<keyword evidence="1" id="KW-0732">Signal</keyword>
<dbReference type="RefSeq" id="WP_394833274.1">
    <property type="nucleotide sequence ID" value="NZ_CP089929.1"/>
</dbReference>
<keyword evidence="3" id="KW-1185">Reference proteome</keyword>
<evidence type="ECO:0000313" key="3">
    <source>
        <dbReference type="Proteomes" id="UP001374803"/>
    </source>
</evidence>